<dbReference type="HOGENOM" id="CLU_503228_0_0_11"/>
<feature type="region of interest" description="Disordered" evidence="5">
    <location>
        <begin position="514"/>
        <end position="541"/>
    </location>
</feature>
<feature type="compositionally biased region" description="Basic residues" evidence="5">
    <location>
        <begin position="532"/>
        <end position="541"/>
    </location>
</feature>
<dbReference type="InterPro" id="IPR013325">
    <property type="entry name" value="RNA_pol_sigma_r2"/>
</dbReference>
<dbReference type="InterPro" id="IPR007630">
    <property type="entry name" value="RNA_pol_sigma70_r4"/>
</dbReference>
<dbReference type="Gene3D" id="1.10.601.10">
    <property type="entry name" value="RNA Polymerase Primary Sigma Factor"/>
    <property type="match status" value="1"/>
</dbReference>
<name>W9DB93_9ACTN</name>
<dbReference type="PRINTS" id="PR00046">
    <property type="entry name" value="SIGMA70FCT"/>
</dbReference>
<keyword evidence="1" id="KW-0805">Transcription regulation</keyword>
<protein>
    <recommendedName>
        <fullName evidence="6">RNA polymerase sigma-70 domain-containing protein</fullName>
    </recommendedName>
</protein>
<dbReference type="PANTHER" id="PTHR30603:SF47">
    <property type="entry name" value="RNA POLYMERASE SIGMA FACTOR SIGD, CHLOROPLASTIC"/>
    <property type="match status" value="1"/>
</dbReference>
<dbReference type="SUPFAM" id="SSF88946">
    <property type="entry name" value="Sigma2 domain of RNA polymerase sigma factors"/>
    <property type="match status" value="1"/>
</dbReference>
<dbReference type="EMBL" id="AYXO01000037">
    <property type="protein sequence ID" value="ETA05647.1"/>
    <property type="molecule type" value="Genomic_DNA"/>
</dbReference>
<dbReference type="PANTHER" id="PTHR30603">
    <property type="entry name" value="RNA POLYMERASE SIGMA FACTOR RPO"/>
    <property type="match status" value="1"/>
</dbReference>
<dbReference type="NCBIfam" id="TIGR02937">
    <property type="entry name" value="sigma70-ECF"/>
    <property type="match status" value="1"/>
</dbReference>
<dbReference type="InterPro" id="IPR013324">
    <property type="entry name" value="RNA_pol_sigma_r3/r4-like"/>
</dbReference>
<organism evidence="7 8">
    <name type="scientific">Gordonia alkanivorans CGMCC 6845</name>
    <dbReference type="NCBI Taxonomy" id="1423140"/>
    <lineage>
        <taxon>Bacteria</taxon>
        <taxon>Bacillati</taxon>
        <taxon>Actinomycetota</taxon>
        <taxon>Actinomycetes</taxon>
        <taxon>Mycobacteriales</taxon>
        <taxon>Gordoniaceae</taxon>
        <taxon>Gordonia</taxon>
    </lineage>
</organism>
<evidence type="ECO:0000259" key="6">
    <source>
        <dbReference type="PROSITE" id="PS00715"/>
    </source>
</evidence>
<dbReference type="PATRIC" id="fig|1423140.3.peg.3445"/>
<evidence type="ECO:0000256" key="3">
    <source>
        <dbReference type="ARBA" id="ARBA00023125"/>
    </source>
</evidence>
<evidence type="ECO:0000313" key="7">
    <source>
        <dbReference type="EMBL" id="ETA05647.1"/>
    </source>
</evidence>
<keyword evidence="8" id="KW-1185">Reference proteome</keyword>
<dbReference type="AlphaFoldDB" id="W9DB93"/>
<feature type="domain" description="RNA polymerase sigma-70" evidence="6">
    <location>
        <begin position="297"/>
        <end position="310"/>
    </location>
</feature>
<gene>
    <name evidence="7" type="ORF">V525_17190</name>
</gene>
<evidence type="ECO:0000256" key="5">
    <source>
        <dbReference type="SAM" id="MobiDB-lite"/>
    </source>
</evidence>
<feature type="compositionally biased region" description="Basic and acidic residues" evidence="5">
    <location>
        <begin position="514"/>
        <end position="531"/>
    </location>
</feature>
<feature type="region of interest" description="Disordered" evidence="5">
    <location>
        <begin position="57"/>
        <end position="103"/>
    </location>
</feature>
<dbReference type="InterPro" id="IPR014284">
    <property type="entry name" value="RNA_pol_sigma-70_dom"/>
</dbReference>
<dbReference type="InterPro" id="IPR036388">
    <property type="entry name" value="WH-like_DNA-bd_sf"/>
</dbReference>
<evidence type="ECO:0000313" key="8">
    <source>
        <dbReference type="Proteomes" id="UP000035035"/>
    </source>
</evidence>
<reference evidence="7 8" key="1">
    <citation type="journal article" date="2014" name="Genome Announc.">
        <title>Draft Genome Sequence of Gordonia alkanivorans Strain CGMCC6845, a Halotolerant Hydrocarbon-Degrading Bacterium.</title>
        <authorList>
            <person name="Wang X."/>
            <person name="Jin D."/>
            <person name="Zhou L."/>
            <person name="Wu L."/>
            <person name="An W."/>
            <person name="Zhao L."/>
        </authorList>
    </citation>
    <scope>NUCLEOTIDE SEQUENCE [LARGE SCALE GENOMIC DNA]</scope>
    <source>
        <strain evidence="7 8">CGMCC 6845</strain>
    </source>
</reference>
<dbReference type="InterPro" id="IPR050239">
    <property type="entry name" value="Sigma-70_RNA_pol_init_factors"/>
</dbReference>
<dbReference type="InterPro" id="IPR007627">
    <property type="entry name" value="RNA_pol_sigma70_r2"/>
</dbReference>
<dbReference type="PROSITE" id="PS00715">
    <property type="entry name" value="SIGMA70_1"/>
    <property type="match status" value="1"/>
</dbReference>
<dbReference type="Pfam" id="PF04545">
    <property type="entry name" value="Sigma70_r4"/>
    <property type="match status" value="1"/>
</dbReference>
<dbReference type="Proteomes" id="UP000035035">
    <property type="component" value="Unassembled WGS sequence"/>
</dbReference>
<dbReference type="GO" id="GO:0003677">
    <property type="term" value="F:DNA binding"/>
    <property type="evidence" value="ECO:0007669"/>
    <property type="project" value="UniProtKB-KW"/>
</dbReference>
<dbReference type="SUPFAM" id="SSF88659">
    <property type="entry name" value="Sigma3 and sigma4 domains of RNA polymerase sigma factors"/>
    <property type="match status" value="2"/>
</dbReference>
<sequence>MMVELDLGTATIGDLVARFSRVSAELGRDLRVDEIRRLLKLEGIDSSALEAIVSRTDANRSVGSRPSREQLPAESLAESENHRDVTDLATSDPSLSEIEGPTGSELSEIDADLTNQSATSQELEFAIEDLEDDWHRQGKSLTYDDVLRLATKRGFAPDEIEFVLGRLSSLGIAVVQSESETSGLQSAMRLDQDGFKPAVRARSREEVDGLGRYFGLIGRSPILRAEEEVELWRRIDTMQKLEAQLEVDPPRRQLPSVRRTLESGRAAHAELVLRNLRLVVSIARKHLPQSAGLEFEDLIQEGTIGLIRAADKFDGSRGFKFSTYATWWIRQALTRAIANKGRSIRIPVHMHEKLVSVRRGAAELTTTLGRLPSLEEISEFTGFDLATVAAARDLDRGIVSISAPVGEGDSTLGDLLADKSDSLDTDPAQVVINNSCVAEVDALIGTVLAPREAGVIRRRYGFEGPEETLQNIADDVGVTRERVRQLANFSLNALHCHPMVRPLYIYLQEDGWDDRPEPKDGWPTEPLSEKKSRNRKLPRKA</sequence>
<evidence type="ECO:0000256" key="1">
    <source>
        <dbReference type="ARBA" id="ARBA00023015"/>
    </source>
</evidence>
<keyword evidence="3" id="KW-0238">DNA-binding</keyword>
<dbReference type="GO" id="GO:0006352">
    <property type="term" value="P:DNA-templated transcription initiation"/>
    <property type="evidence" value="ECO:0007669"/>
    <property type="project" value="InterPro"/>
</dbReference>
<dbReference type="InterPro" id="IPR000943">
    <property type="entry name" value="RNA_pol_sigma70"/>
</dbReference>
<dbReference type="Gene3D" id="1.10.10.10">
    <property type="entry name" value="Winged helix-like DNA-binding domain superfamily/Winged helix DNA-binding domain"/>
    <property type="match status" value="2"/>
</dbReference>
<evidence type="ECO:0000256" key="4">
    <source>
        <dbReference type="ARBA" id="ARBA00023163"/>
    </source>
</evidence>
<keyword evidence="4" id="KW-0804">Transcription</keyword>
<comment type="caution">
    <text evidence="7">The sequence shown here is derived from an EMBL/GenBank/DDBJ whole genome shotgun (WGS) entry which is preliminary data.</text>
</comment>
<dbReference type="GO" id="GO:0016987">
    <property type="term" value="F:sigma factor activity"/>
    <property type="evidence" value="ECO:0007669"/>
    <property type="project" value="UniProtKB-KW"/>
</dbReference>
<dbReference type="InterPro" id="IPR007624">
    <property type="entry name" value="RNA_pol_sigma70_r3"/>
</dbReference>
<dbReference type="Pfam" id="PF04542">
    <property type="entry name" value="Sigma70_r2"/>
    <property type="match status" value="1"/>
</dbReference>
<dbReference type="Pfam" id="PF04539">
    <property type="entry name" value="Sigma70_r3"/>
    <property type="match status" value="1"/>
</dbReference>
<accession>W9DB93</accession>
<evidence type="ECO:0000256" key="2">
    <source>
        <dbReference type="ARBA" id="ARBA00023082"/>
    </source>
</evidence>
<keyword evidence="2" id="KW-0731">Sigma factor</keyword>
<proteinExistence type="predicted"/>